<dbReference type="AlphaFoldDB" id="A0A8T9BVN0"/>
<feature type="compositionally biased region" description="Low complexity" evidence="1">
    <location>
        <begin position="288"/>
        <end position="343"/>
    </location>
</feature>
<feature type="chain" id="PRO_5035782166" description="Cell wall protein" evidence="2">
    <location>
        <begin position="20"/>
        <end position="680"/>
    </location>
</feature>
<comment type="caution">
    <text evidence="3">The sequence shown here is derived from an EMBL/GenBank/DDBJ whole genome shotgun (WGS) entry which is preliminary data.</text>
</comment>
<dbReference type="Proteomes" id="UP000469558">
    <property type="component" value="Unassembled WGS sequence"/>
</dbReference>
<dbReference type="EMBL" id="QGMK01001694">
    <property type="protein sequence ID" value="TVY65570.1"/>
    <property type="molecule type" value="Genomic_DNA"/>
</dbReference>
<evidence type="ECO:0000313" key="4">
    <source>
        <dbReference type="Proteomes" id="UP000469558"/>
    </source>
</evidence>
<protein>
    <recommendedName>
        <fullName evidence="5">Cell wall protein</fullName>
    </recommendedName>
</protein>
<dbReference type="OrthoDB" id="2336871at2759"/>
<keyword evidence="4" id="KW-1185">Reference proteome</keyword>
<evidence type="ECO:0008006" key="5">
    <source>
        <dbReference type="Google" id="ProtNLM"/>
    </source>
</evidence>
<dbReference type="PANTHER" id="PTHR34587:SF2">
    <property type="entry name" value="G-PROTEIN COUPLED RECEPTORS FAMILY 1 PROFILE DOMAIN-CONTAINING PROTEIN"/>
    <property type="match status" value="1"/>
</dbReference>
<feature type="region of interest" description="Disordered" evidence="1">
    <location>
        <begin position="263"/>
        <end position="343"/>
    </location>
</feature>
<feature type="signal peptide" evidence="2">
    <location>
        <begin position="1"/>
        <end position="19"/>
    </location>
</feature>
<evidence type="ECO:0000313" key="3">
    <source>
        <dbReference type="EMBL" id="TVY65570.1"/>
    </source>
</evidence>
<feature type="compositionally biased region" description="Low complexity" evidence="1">
    <location>
        <begin position="263"/>
        <end position="281"/>
    </location>
</feature>
<organism evidence="3 4">
    <name type="scientific">Lachnellula suecica</name>
    <dbReference type="NCBI Taxonomy" id="602035"/>
    <lineage>
        <taxon>Eukaryota</taxon>
        <taxon>Fungi</taxon>
        <taxon>Dikarya</taxon>
        <taxon>Ascomycota</taxon>
        <taxon>Pezizomycotina</taxon>
        <taxon>Leotiomycetes</taxon>
        <taxon>Helotiales</taxon>
        <taxon>Lachnaceae</taxon>
        <taxon>Lachnellula</taxon>
    </lineage>
</organism>
<accession>A0A8T9BVN0</accession>
<evidence type="ECO:0000256" key="2">
    <source>
        <dbReference type="SAM" id="SignalP"/>
    </source>
</evidence>
<name>A0A8T9BVN0_9HELO</name>
<dbReference type="PANTHER" id="PTHR34587">
    <property type="entry name" value="VWFA DOMAIN-CONTAINING PROTEIN"/>
    <property type="match status" value="1"/>
</dbReference>
<evidence type="ECO:0000256" key="1">
    <source>
        <dbReference type="SAM" id="MobiDB-lite"/>
    </source>
</evidence>
<proteinExistence type="predicted"/>
<sequence length="680" mass="66465">MLTASLKIALLATASVIEARSVFDASHLHGGIHKRQNTDLTATVLAANAIQTGSTLDGSNEIGAAEVGQALSLTSTNNFINNCAGKTLTNGLQIVGGSCNGIPMGDIPAKTAMVSSIITFPEFGSSTIQSDTTFNITVQMSNLVAGSFTNADATYYAAPQQLSGGKVVGHTHVTVQDMGKTLNPTTALDATQFAFFKGINDAGNGQGLLSATVTGGLPAGNYRVCTMASASNHQAVLMPVAQRGTADDCTKFTVVGSGTTENAAANDGSGGEAAAAAAQSAVDNPGPTGAEASASATSSASKAGNGKATTSSIAAKSSSSAATESASVTKAGKGGKAASSEAAKNTSSVLKVAPFSNDTSIATSASTVSKGGKAAQATTTSEATSASVTLSSVGSSQTTASKKVSGGGKAVSSQASSEVIVQKVTIIETFFVFVKSLGGLPPSVSKQGDSFFCVGELFSDISAAAAAACGHQFTACVGFSGPGFSFEECTSQQDSCGSAASVASAPAAAQTVTATVTVPVSATVTGSVISETTISVSASATGNVAAVQTASAETGSESACTIVTGTVTVDAPVATATPAVLNVAPFSNSTATATSSASSSASSVSASSAIGGIAAPAITDSGDATRPFSVNGNTFVNKAAAVQRSCDVQFNACANAVNGQTLSGVTLADCSAQQTTCNAQ</sequence>
<reference evidence="3 4" key="1">
    <citation type="submission" date="2018-05" db="EMBL/GenBank/DDBJ databases">
        <title>Genome sequencing and assembly of the regulated plant pathogen Lachnellula willkommii and related sister species for the development of diagnostic species identification markers.</title>
        <authorList>
            <person name="Giroux E."/>
            <person name="Bilodeau G."/>
        </authorList>
    </citation>
    <scope>NUCLEOTIDE SEQUENCE [LARGE SCALE GENOMIC DNA]</scope>
    <source>
        <strain evidence="3 4">CBS 268.59</strain>
    </source>
</reference>
<gene>
    <name evidence="3" type="ORF">LSUE1_G007498</name>
</gene>
<dbReference type="InterPro" id="IPR053216">
    <property type="entry name" value="Appressorial_penetr-assoc"/>
</dbReference>
<keyword evidence="2" id="KW-0732">Signal</keyword>